<sequence>GFFFFSFRIPLSRTRQSLSLLFPSVFHFFFDFDLTAVPVGGCSNLQSRAAPLLRLRLWLLRQHLCRFLIDFTISRPGLGTYNTNPIKSRHNHLHRRRLRDRERERQSGKRILTI</sequence>
<feature type="region of interest" description="Disordered" evidence="1">
    <location>
        <begin position="82"/>
        <end position="107"/>
    </location>
</feature>
<name>A0A4Y1RM77_PRUDU</name>
<feature type="non-terminal residue" evidence="2">
    <location>
        <position position="1"/>
    </location>
</feature>
<dbReference type="EMBL" id="AP019302">
    <property type="protein sequence ID" value="BBH04783.1"/>
    <property type="molecule type" value="Genomic_DNA"/>
</dbReference>
<organism evidence="2">
    <name type="scientific">Prunus dulcis</name>
    <name type="common">Almond</name>
    <name type="synonym">Amygdalus dulcis</name>
    <dbReference type="NCBI Taxonomy" id="3755"/>
    <lineage>
        <taxon>Eukaryota</taxon>
        <taxon>Viridiplantae</taxon>
        <taxon>Streptophyta</taxon>
        <taxon>Embryophyta</taxon>
        <taxon>Tracheophyta</taxon>
        <taxon>Spermatophyta</taxon>
        <taxon>Magnoliopsida</taxon>
        <taxon>eudicotyledons</taxon>
        <taxon>Gunneridae</taxon>
        <taxon>Pentapetalae</taxon>
        <taxon>rosids</taxon>
        <taxon>fabids</taxon>
        <taxon>Rosales</taxon>
        <taxon>Rosaceae</taxon>
        <taxon>Amygdaloideae</taxon>
        <taxon>Amygdaleae</taxon>
        <taxon>Prunus</taxon>
    </lineage>
</organism>
<protein>
    <submittedName>
        <fullName evidence="2">Uncharacterized protein</fullName>
    </submittedName>
</protein>
<feature type="compositionally biased region" description="Basic residues" evidence="1">
    <location>
        <begin position="87"/>
        <end position="98"/>
    </location>
</feature>
<dbReference type="AlphaFoldDB" id="A0A4Y1RM77"/>
<gene>
    <name evidence="2" type="ORF">Prudu_016011</name>
</gene>
<reference evidence="2" key="1">
    <citation type="journal article" date="2019" name="Science">
        <title>Mutation of a bHLH transcription factor allowed almond domestication.</title>
        <authorList>
            <person name="Sanchez-Perez R."/>
            <person name="Pavan S."/>
            <person name="Mazzeo R."/>
            <person name="Moldovan C."/>
            <person name="Aiese Cigliano R."/>
            <person name="Del Cueto J."/>
            <person name="Ricciardi F."/>
            <person name="Lotti C."/>
            <person name="Ricciardi L."/>
            <person name="Dicenta F."/>
            <person name="Lopez-Marques R.L."/>
            <person name="Lindberg Moller B."/>
        </authorList>
    </citation>
    <scope>NUCLEOTIDE SEQUENCE</scope>
</reference>
<evidence type="ECO:0000256" key="1">
    <source>
        <dbReference type="SAM" id="MobiDB-lite"/>
    </source>
</evidence>
<evidence type="ECO:0000313" key="2">
    <source>
        <dbReference type="EMBL" id="BBH04783.1"/>
    </source>
</evidence>
<proteinExistence type="predicted"/>
<accession>A0A4Y1RM77</accession>